<keyword evidence="10 11" id="KW-0066">ATP synthesis</keyword>
<evidence type="ECO:0000256" key="4">
    <source>
        <dbReference type="ARBA" id="ARBA00022547"/>
    </source>
</evidence>
<dbReference type="PROSITE" id="PS00449">
    <property type="entry name" value="ATPASE_A"/>
    <property type="match status" value="1"/>
</dbReference>
<comment type="caution">
    <text evidence="12">The sequence shown here is derived from an EMBL/GenBank/DDBJ whole genome shotgun (WGS) entry which is preliminary data.</text>
</comment>
<comment type="function">
    <text evidence="11">Key component of the proton channel; it plays a direct role in the translocation of protons across the membrane.</text>
</comment>
<comment type="subcellular location">
    <subcellularLocation>
        <location evidence="11">Cell membrane</location>
        <topology evidence="11">Multi-pass membrane protein</topology>
    </subcellularLocation>
    <subcellularLocation>
        <location evidence="1">Membrane</location>
        <topology evidence="1">Multi-pass membrane protein</topology>
    </subcellularLocation>
</comment>
<dbReference type="GO" id="GO:0045259">
    <property type="term" value="C:proton-transporting ATP synthase complex"/>
    <property type="evidence" value="ECO:0007669"/>
    <property type="project" value="UniProtKB-KW"/>
</dbReference>
<keyword evidence="4 11" id="KW-0138">CF(0)</keyword>
<keyword evidence="8 11" id="KW-0406">Ion transport</keyword>
<dbReference type="SUPFAM" id="SSF81336">
    <property type="entry name" value="F1F0 ATP synthase subunit A"/>
    <property type="match status" value="1"/>
</dbReference>
<dbReference type="Gene3D" id="1.20.120.220">
    <property type="entry name" value="ATP synthase, F0 complex, subunit A"/>
    <property type="match status" value="1"/>
</dbReference>
<keyword evidence="9 11" id="KW-0472">Membrane</keyword>
<dbReference type="Proteomes" id="UP000231456">
    <property type="component" value="Unassembled WGS sequence"/>
</dbReference>
<accession>A0A2M8FAY9</accession>
<evidence type="ECO:0000256" key="6">
    <source>
        <dbReference type="ARBA" id="ARBA00022781"/>
    </source>
</evidence>
<comment type="similarity">
    <text evidence="2 11">Belongs to the ATPase A chain family.</text>
</comment>
<keyword evidence="11" id="KW-1003">Cell membrane</keyword>
<keyword evidence="6 11" id="KW-0375">Hydrogen ion transport</keyword>
<feature type="transmembrane region" description="Helical" evidence="11">
    <location>
        <begin position="173"/>
        <end position="192"/>
    </location>
</feature>
<dbReference type="AlphaFoldDB" id="A0A2M8FAY9"/>
<evidence type="ECO:0000256" key="10">
    <source>
        <dbReference type="ARBA" id="ARBA00023310"/>
    </source>
</evidence>
<evidence type="ECO:0000313" key="13">
    <source>
        <dbReference type="Proteomes" id="UP000231456"/>
    </source>
</evidence>
<evidence type="ECO:0000256" key="2">
    <source>
        <dbReference type="ARBA" id="ARBA00006810"/>
    </source>
</evidence>
<dbReference type="InterPro" id="IPR035908">
    <property type="entry name" value="F0_ATP_A_sf"/>
</dbReference>
<dbReference type="GO" id="GO:0042777">
    <property type="term" value="P:proton motive force-driven plasma membrane ATP synthesis"/>
    <property type="evidence" value="ECO:0007669"/>
    <property type="project" value="TreeGrafter"/>
</dbReference>
<dbReference type="GO" id="GO:0046933">
    <property type="term" value="F:proton-transporting ATP synthase activity, rotational mechanism"/>
    <property type="evidence" value="ECO:0007669"/>
    <property type="project" value="UniProtKB-UniRule"/>
</dbReference>
<feature type="transmembrane region" description="Helical" evidence="11">
    <location>
        <begin position="204"/>
        <end position="229"/>
    </location>
</feature>
<dbReference type="PANTHER" id="PTHR42823:SF3">
    <property type="entry name" value="ATP SYNTHASE SUBUNIT A, CHLOROPLASTIC"/>
    <property type="match status" value="1"/>
</dbReference>
<dbReference type="PANTHER" id="PTHR42823">
    <property type="entry name" value="ATP SYNTHASE SUBUNIT A, CHLOROPLASTIC"/>
    <property type="match status" value="1"/>
</dbReference>
<evidence type="ECO:0000256" key="9">
    <source>
        <dbReference type="ARBA" id="ARBA00023136"/>
    </source>
</evidence>
<evidence type="ECO:0000256" key="1">
    <source>
        <dbReference type="ARBA" id="ARBA00004141"/>
    </source>
</evidence>
<feature type="transmembrane region" description="Helical" evidence="11">
    <location>
        <begin position="90"/>
        <end position="111"/>
    </location>
</feature>
<evidence type="ECO:0000256" key="11">
    <source>
        <dbReference type="HAMAP-Rule" id="MF_01393"/>
    </source>
</evidence>
<proteinExistence type="inferred from homology"/>
<evidence type="ECO:0000256" key="3">
    <source>
        <dbReference type="ARBA" id="ARBA00022448"/>
    </source>
</evidence>
<feature type="transmembrane region" description="Helical" evidence="11">
    <location>
        <begin position="235"/>
        <end position="255"/>
    </location>
</feature>
<evidence type="ECO:0000256" key="5">
    <source>
        <dbReference type="ARBA" id="ARBA00022692"/>
    </source>
</evidence>
<name>A0A2M8FAY9_9BACT</name>
<dbReference type="InterPro" id="IPR023011">
    <property type="entry name" value="ATP_synth_F0_asu_AS"/>
</dbReference>
<gene>
    <name evidence="11" type="primary">atpB</name>
    <name evidence="12" type="ORF">CO030_00460</name>
</gene>
<reference evidence="13" key="1">
    <citation type="submission" date="2017-09" db="EMBL/GenBank/DDBJ databases">
        <title>Depth-based differentiation of microbial function through sediment-hosted aquifers and enrichment of novel symbionts in the deep terrestrial subsurface.</title>
        <authorList>
            <person name="Probst A.J."/>
            <person name="Ladd B."/>
            <person name="Jarett J.K."/>
            <person name="Geller-Mcgrath D.E."/>
            <person name="Sieber C.M.K."/>
            <person name="Emerson J.B."/>
            <person name="Anantharaman K."/>
            <person name="Thomas B.C."/>
            <person name="Malmstrom R."/>
            <person name="Stieglmeier M."/>
            <person name="Klingl A."/>
            <person name="Woyke T."/>
            <person name="Ryan C.M."/>
            <person name="Banfield J.F."/>
        </authorList>
    </citation>
    <scope>NUCLEOTIDE SEQUENCE [LARGE SCALE GENOMIC DNA]</scope>
</reference>
<feature type="transmembrane region" description="Helical" evidence="11">
    <location>
        <begin position="20"/>
        <end position="47"/>
    </location>
</feature>
<organism evidence="12 13">
    <name type="scientific">Candidatus Magasanikbacteria bacterium CG_4_9_14_0_2_um_filter_42_11</name>
    <dbReference type="NCBI Taxonomy" id="1974643"/>
    <lineage>
        <taxon>Bacteria</taxon>
        <taxon>Candidatus Magasanikiibacteriota</taxon>
    </lineage>
</organism>
<dbReference type="InterPro" id="IPR000568">
    <property type="entry name" value="ATP_synth_F0_asu"/>
</dbReference>
<evidence type="ECO:0000256" key="7">
    <source>
        <dbReference type="ARBA" id="ARBA00022989"/>
    </source>
</evidence>
<feature type="transmembrane region" description="Helical" evidence="11">
    <location>
        <begin position="132"/>
        <end position="153"/>
    </location>
</feature>
<dbReference type="EMBL" id="PFRH01000017">
    <property type="protein sequence ID" value="PJC52904.1"/>
    <property type="molecule type" value="Genomic_DNA"/>
</dbReference>
<keyword evidence="3 11" id="KW-0813">Transport</keyword>
<dbReference type="CDD" id="cd00310">
    <property type="entry name" value="ATP-synt_Fo_a_6"/>
    <property type="match status" value="1"/>
</dbReference>
<dbReference type="InterPro" id="IPR045082">
    <property type="entry name" value="ATP_syn_F0_a_bact/chloroplast"/>
</dbReference>
<sequence>MSALRVPFEEASSIQPETVFTVFGLSITNAMLLGTIVTILLAVLCIYTSRRLRLKPSRFQLIIERLTFSFHSLTRNILGTEAAADAMLPLIGTLFLFFGISNIIALIPGLGSFTYNGVALFRTPTNDFNMTFSVALAMIVLTHVASLRTFGVFGHLGKFFKFKEVYLGFKQGFGPGMLSIVDFIIGLLDIVSELAKVFSLSLRLFGNMFAGEILAAVLLGAFAIAVPTIWLGMNLFVGILQAMVFGALTAAYYGLAIQKTEETA</sequence>
<dbReference type="HAMAP" id="MF_01393">
    <property type="entry name" value="ATP_synth_a_bact"/>
    <property type="match status" value="1"/>
</dbReference>
<dbReference type="GO" id="GO:0005886">
    <property type="term" value="C:plasma membrane"/>
    <property type="evidence" value="ECO:0007669"/>
    <property type="project" value="UniProtKB-SubCell"/>
</dbReference>
<evidence type="ECO:0000256" key="8">
    <source>
        <dbReference type="ARBA" id="ARBA00023065"/>
    </source>
</evidence>
<keyword evidence="7 11" id="KW-1133">Transmembrane helix</keyword>
<keyword evidence="5 11" id="KW-0812">Transmembrane</keyword>
<evidence type="ECO:0000313" key="12">
    <source>
        <dbReference type="EMBL" id="PJC52904.1"/>
    </source>
</evidence>
<dbReference type="Pfam" id="PF00119">
    <property type="entry name" value="ATP-synt_A"/>
    <property type="match status" value="1"/>
</dbReference>
<protein>
    <recommendedName>
        <fullName evidence="11">ATP synthase subunit a</fullName>
    </recommendedName>
    <alternativeName>
        <fullName evidence="11">ATP synthase F0 sector subunit a</fullName>
    </alternativeName>
    <alternativeName>
        <fullName evidence="11">F-ATPase subunit 6</fullName>
    </alternativeName>
</protein>